<reference evidence="7 8" key="1">
    <citation type="submission" date="2023-11" db="EMBL/GenBank/DDBJ databases">
        <authorList>
            <person name="Bao R."/>
        </authorList>
    </citation>
    <scope>NUCLEOTIDE SEQUENCE [LARGE SCALE GENOMIC DNA]</scope>
    <source>
        <strain evidence="7 8">PJ23</strain>
    </source>
</reference>
<evidence type="ECO:0000256" key="2">
    <source>
        <dbReference type="ARBA" id="ARBA00022448"/>
    </source>
</evidence>
<evidence type="ECO:0000313" key="8">
    <source>
        <dbReference type="Proteomes" id="UP001274321"/>
    </source>
</evidence>
<dbReference type="EMBL" id="JAXAFJ010000002">
    <property type="protein sequence ID" value="MDX6805303.1"/>
    <property type="molecule type" value="Genomic_DNA"/>
</dbReference>
<organism evidence="7 8">
    <name type="scientific">Terrihabitans rhizophilus</name>
    <dbReference type="NCBI Taxonomy" id="3092662"/>
    <lineage>
        <taxon>Bacteria</taxon>
        <taxon>Pseudomonadati</taxon>
        <taxon>Pseudomonadota</taxon>
        <taxon>Alphaproteobacteria</taxon>
        <taxon>Hyphomicrobiales</taxon>
        <taxon>Terrihabitans</taxon>
    </lineage>
</organism>
<keyword evidence="5" id="KW-0249">Electron transport</keyword>
<keyword evidence="2" id="KW-0813">Transport</keyword>
<dbReference type="InterPro" id="IPR006885">
    <property type="entry name" value="NADH_UbQ_FeS_4_mit-like"/>
</dbReference>
<dbReference type="Proteomes" id="UP001274321">
    <property type="component" value="Unassembled WGS sequence"/>
</dbReference>
<accession>A0ABU4RM64</accession>
<keyword evidence="3" id="KW-0679">Respiratory chain</keyword>
<dbReference type="PANTHER" id="PTHR12219">
    <property type="entry name" value="NADH-UBIQUINONE OXIDOREDUCTASE"/>
    <property type="match status" value="1"/>
</dbReference>
<dbReference type="Pfam" id="PF04800">
    <property type="entry name" value="NDUS4"/>
    <property type="match status" value="1"/>
</dbReference>
<sequence>MTARIYKPTRNAMQSGNAKSEHWVLDFEPATPRSIEPLMGWTSSDDTQRQVRLNFDTKEEAIAYAQKAGIPYQVSEPKEAKALRFSYSDNFKWGRVGQWTH</sequence>
<evidence type="ECO:0000256" key="4">
    <source>
        <dbReference type="ARBA" id="ARBA00022946"/>
    </source>
</evidence>
<comment type="subcellular location">
    <subcellularLocation>
        <location evidence="1">Membrane</location>
    </subcellularLocation>
</comment>
<evidence type="ECO:0000256" key="5">
    <source>
        <dbReference type="ARBA" id="ARBA00022982"/>
    </source>
</evidence>
<keyword evidence="8" id="KW-1185">Reference proteome</keyword>
<dbReference type="RefSeq" id="WP_319843425.1">
    <property type="nucleotide sequence ID" value="NZ_JAXAFJ010000002.1"/>
</dbReference>
<proteinExistence type="predicted"/>
<dbReference type="InterPro" id="IPR038532">
    <property type="entry name" value="NDUFS4-like_sf"/>
</dbReference>
<keyword evidence="6" id="KW-0472">Membrane</keyword>
<dbReference type="PANTHER" id="PTHR12219:SF8">
    <property type="entry name" value="NADH DEHYDROGENASE [UBIQUINONE] IRON-SULFUR PROTEIN 4, MITOCHONDRIAL"/>
    <property type="match status" value="1"/>
</dbReference>
<evidence type="ECO:0000256" key="6">
    <source>
        <dbReference type="ARBA" id="ARBA00023136"/>
    </source>
</evidence>
<keyword evidence="4" id="KW-0809">Transit peptide</keyword>
<name>A0ABU4RM64_9HYPH</name>
<evidence type="ECO:0000256" key="3">
    <source>
        <dbReference type="ARBA" id="ARBA00022660"/>
    </source>
</evidence>
<evidence type="ECO:0000313" key="7">
    <source>
        <dbReference type="EMBL" id="MDX6805303.1"/>
    </source>
</evidence>
<dbReference type="Gene3D" id="3.30.160.190">
    <property type="entry name" value="atu1810 like domain"/>
    <property type="match status" value="1"/>
</dbReference>
<comment type="caution">
    <text evidence="7">The sequence shown here is derived from an EMBL/GenBank/DDBJ whole genome shotgun (WGS) entry which is preliminary data.</text>
</comment>
<gene>
    <name evidence="7" type="ORF">SCD90_04425</name>
</gene>
<protein>
    <submittedName>
        <fullName evidence="7">ETC complex I subunit</fullName>
    </submittedName>
</protein>
<evidence type="ECO:0000256" key="1">
    <source>
        <dbReference type="ARBA" id="ARBA00004370"/>
    </source>
</evidence>